<name>A0AAW0EUH8_9TRYP</name>
<evidence type="ECO:0000313" key="3">
    <source>
        <dbReference type="EMBL" id="KAK7196730.1"/>
    </source>
</evidence>
<evidence type="ECO:0000313" key="4">
    <source>
        <dbReference type="Proteomes" id="UP001430356"/>
    </source>
</evidence>
<organism evidence="3 4">
    <name type="scientific">Novymonas esmeraldas</name>
    <dbReference type="NCBI Taxonomy" id="1808958"/>
    <lineage>
        <taxon>Eukaryota</taxon>
        <taxon>Discoba</taxon>
        <taxon>Euglenozoa</taxon>
        <taxon>Kinetoplastea</taxon>
        <taxon>Metakinetoplastina</taxon>
        <taxon>Trypanosomatida</taxon>
        <taxon>Trypanosomatidae</taxon>
        <taxon>Novymonas</taxon>
    </lineage>
</organism>
<dbReference type="InterPro" id="IPR050931">
    <property type="entry name" value="Mito_Protein_Transport_Metaxin"/>
</dbReference>
<keyword evidence="4" id="KW-1185">Reference proteome</keyword>
<dbReference type="PANTHER" id="PTHR12289">
    <property type="entry name" value="METAXIN RELATED"/>
    <property type="match status" value="1"/>
</dbReference>
<dbReference type="PANTHER" id="PTHR12289:SF41">
    <property type="entry name" value="FAILED AXON CONNECTIONS-RELATED"/>
    <property type="match status" value="1"/>
</dbReference>
<gene>
    <name evidence="3" type="ORF">NESM_000612800</name>
</gene>
<dbReference type="GO" id="GO:0005741">
    <property type="term" value="C:mitochondrial outer membrane"/>
    <property type="evidence" value="ECO:0007669"/>
    <property type="project" value="TreeGrafter"/>
</dbReference>
<evidence type="ECO:0000259" key="2">
    <source>
        <dbReference type="Pfam" id="PF17171"/>
    </source>
</evidence>
<evidence type="ECO:0000256" key="1">
    <source>
        <dbReference type="SAM" id="MobiDB-lite"/>
    </source>
</evidence>
<comment type="caution">
    <text evidence="3">The sequence shown here is derived from an EMBL/GenBank/DDBJ whole genome shotgun (WGS) entry which is preliminary data.</text>
</comment>
<dbReference type="Proteomes" id="UP001430356">
    <property type="component" value="Unassembled WGS sequence"/>
</dbReference>
<sequence>MAASPPPPASSSSAAAAAAPPTTILTRYPAALSLPTADPSALAVEAMLRFVGARYTRADARMADLSLTIAAQTAGTSAGASADASAPERWAGLLPCLQRLRDEPAVDAVPRAHAATAVCVEVLTTQCLFPAFVFLTHFDSSVYTVTMRKSVEPKVASLWESVRGTYRTTVLHTNPFLYSGATAAAEVPRGRLSQTALAKLKEVSDAVDKAMAALESLCVSAAAAAAATAAAATTRPCPAAGANFFLGTSRPTHVDALVYAAASCFIHADVGAAAVGMREHQRRLQDACPALLQYVERLRHQFFESDGGSYCLAPRDTAAEAAAAEPSEQVAKAAEQQYRRGRLQTLWWTGLFATVYFVLVNVDMLVALLEAVEEEGEVEEAGEVEVMGEDAAGGQSTASSSSERRREPQEL</sequence>
<feature type="compositionally biased region" description="Acidic residues" evidence="1">
    <location>
        <begin position="376"/>
        <end position="388"/>
    </location>
</feature>
<dbReference type="AlphaFoldDB" id="A0AAW0EUH8"/>
<dbReference type="GO" id="GO:0006626">
    <property type="term" value="P:protein targeting to mitochondrion"/>
    <property type="evidence" value="ECO:0007669"/>
    <property type="project" value="TreeGrafter"/>
</dbReference>
<proteinExistence type="predicted"/>
<feature type="domain" description="Metaxin glutathione S-transferase" evidence="2">
    <location>
        <begin position="243"/>
        <end position="298"/>
    </location>
</feature>
<dbReference type="InterPro" id="IPR033468">
    <property type="entry name" value="Metaxin_GST"/>
</dbReference>
<reference evidence="3 4" key="1">
    <citation type="journal article" date="2021" name="MBio">
        <title>A New Model Trypanosomatid, Novymonas esmeraldas: Genomic Perception of Its 'Candidatus Pandoraea novymonadis' Endosymbiont.</title>
        <authorList>
            <person name="Zakharova A."/>
            <person name="Saura A."/>
            <person name="Butenko A."/>
            <person name="Podesvova L."/>
            <person name="Warmusova S."/>
            <person name="Kostygov A.Y."/>
            <person name="Nenarokova A."/>
            <person name="Lukes J."/>
            <person name="Opperdoes F.R."/>
            <person name="Yurchenko V."/>
        </authorList>
    </citation>
    <scope>NUCLEOTIDE SEQUENCE [LARGE SCALE GENOMIC DNA]</scope>
    <source>
        <strain evidence="3 4">E262AT.01</strain>
    </source>
</reference>
<dbReference type="Pfam" id="PF17171">
    <property type="entry name" value="GST_C_6"/>
    <property type="match status" value="1"/>
</dbReference>
<feature type="region of interest" description="Disordered" evidence="1">
    <location>
        <begin position="376"/>
        <end position="411"/>
    </location>
</feature>
<accession>A0AAW0EUH8</accession>
<feature type="compositionally biased region" description="Basic and acidic residues" evidence="1">
    <location>
        <begin position="402"/>
        <end position="411"/>
    </location>
</feature>
<protein>
    <recommendedName>
        <fullName evidence="2">Metaxin glutathione S-transferase domain-containing protein</fullName>
    </recommendedName>
</protein>
<dbReference type="EMBL" id="JAECZO010000084">
    <property type="protein sequence ID" value="KAK7196730.1"/>
    <property type="molecule type" value="Genomic_DNA"/>
</dbReference>